<keyword evidence="2" id="KW-0805">Transcription regulation</keyword>
<feature type="non-terminal residue" evidence="8">
    <location>
        <position position="1"/>
    </location>
</feature>
<dbReference type="PROSITE" id="PS50043">
    <property type="entry name" value="HTH_LUXR_2"/>
    <property type="match status" value="1"/>
</dbReference>
<dbReference type="InterPro" id="IPR039420">
    <property type="entry name" value="WalR-like"/>
</dbReference>
<dbReference type="Pfam" id="PF00196">
    <property type="entry name" value="GerE"/>
    <property type="match status" value="1"/>
</dbReference>
<dbReference type="SUPFAM" id="SSF46894">
    <property type="entry name" value="C-terminal effector domain of the bipartite response regulators"/>
    <property type="match status" value="1"/>
</dbReference>
<feature type="domain" description="Response regulatory" evidence="7">
    <location>
        <begin position="1"/>
        <end position="59"/>
    </location>
</feature>
<dbReference type="SMART" id="SM00421">
    <property type="entry name" value="HTH_LUXR"/>
    <property type="match status" value="1"/>
</dbReference>
<evidence type="ECO:0000313" key="9">
    <source>
        <dbReference type="Proteomes" id="UP001527099"/>
    </source>
</evidence>
<gene>
    <name evidence="8" type="ORF">M5X19_37325</name>
</gene>
<dbReference type="SUPFAM" id="SSF52172">
    <property type="entry name" value="CheY-like"/>
    <property type="match status" value="1"/>
</dbReference>
<evidence type="ECO:0000256" key="4">
    <source>
        <dbReference type="ARBA" id="ARBA00023163"/>
    </source>
</evidence>
<dbReference type="PANTHER" id="PTHR43214">
    <property type="entry name" value="TWO-COMPONENT RESPONSE REGULATOR"/>
    <property type="match status" value="1"/>
</dbReference>
<evidence type="ECO:0000313" key="8">
    <source>
        <dbReference type="EMBL" id="MCY9698454.1"/>
    </source>
</evidence>
<proteinExistence type="predicted"/>
<dbReference type="Gene3D" id="3.40.50.2300">
    <property type="match status" value="1"/>
</dbReference>
<evidence type="ECO:0000256" key="3">
    <source>
        <dbReference type="ARBA" id="ARBA00023125"/>
    </source>
</evidence>
<name>A0ABT4GR21_9BACL</name>
<dbReference type="RefSeq" id="WP_268618863.1">
    <property type="nucleotide sequence ID" value="NZ_JAMDMX010000281.1"/>
</dbReference>
<keyword evidence="9" id="KW-1185">Reference proteome</keyword>
<evidence type="ECO:0000256" key="2">
    <source>
        <dbReference type="ARBA" id="ARBA00023015"/>
    </source>
</evidence>
<dbReference type="Proteomes" id="UP001527099">
    <property type="component" value="Unassembled WGS sequence"/>
</dbReference>
<feature type="domain" description="HTH luxR-type" evidence="6">
    <location>
        <begin position="85"/>
        <end position="150"/>
    </location>
</feature>
<comment type="caution">
    <text evidence="5">Lacks conserved residue(s) required for the propagation of feature annotation.</text>
</comment>
<keyword evidence="1" id="KW-0597">Phosphoprotein</keyword>
<evidence type="ECO:0000256" key="5">
    <source>
        <dbReference type="PROSITE-ProRule" id="PRU00169"/>
    </source>
</evidence>
<evidence type="ECO:0000256" key="1">
    <source>
        <dbReference type="ARBA" id="ARBA00022553"/>
    </source>
</evidence>
<dbReference type="CDD" id="cd06170">
    <property type="entry name" value="LuxR_C_like"/>
    <property type="match status" value="1"/>
</dbReference>
<accession>A0ABT4GR21</accession>
<dbReference type="PROSITE" id="PS50110">
    <property type="entry name" value="RESPONSE_REGULATORY"/>
    <property type="match status" value="1"/>
</dbReference>
<dbReference type="EMBL" id="JAMDMX010000281">
    <property type="protein sequence ID" value="MCY9698454.1"/>
    <property type="molecule type" value="Genomic_DNA"/>
</dbReference>
<dbReference type="InterPro" id="IPR000792">
    <property type="entry name" value="Tscrpt_reg_LuxR_C"/>
</dbReference>
<comment type="caution">
    <text evidence="8">The sequence shown here is derived from an EMBL/GenBank/DDBJ whole genome shotgun (WGS) entry which is preliminary data.</text>
</comment>
<dbReference type="PROSITE" id="PS00622">
    <property type="entry name" value="HTH_LUXR_1"/>
    <property type="match status" value="1"/>
</dbReference>
<keyword evidence="4" id="KW-0804">Transcription</keyword>
<dbReference type="PANTHER" id="PTHR43214:SF1">
    <property type="entry name" value="TRANSCRIPTIONAL REGULATORY PROTEIN COMA"/>
    <property type="match status" value="1"/>
</dbReference>
<keyword evidence="3" id="KW-0238">DNA-binding</keyword>
<dbReference type="InterPro" id="IPR016032">
    <property type="entry name" value="Sig_transdc_resp-reg_C-effctor"/>
</dbReference>
<dbReference type="InterPro" id="IPR011006">
    <property type="entry name" value="CheY-like_superfamily"/>
</dbReference>
<evidence type="ECO:0000259" key="7">
    <source>
        <dbReference type="PROSITE" id="PS50110"/>
    </source>
</evidence>
<dbReference type="InterPro" id="IPR001789">
    <property type="entry name" value="Sig_transdc_resp-reg_receiver"/>
</dbReference>
<organism evidence="8 9">
    <name type="scientific">Paenibacillus alginolyticus</name>
    <dbReference type="NCBI Taxonomy" id="59839"/>
    <lineage>
        <taxon>Bacteria</taxon>
        <taxon>Bacillati</taxon>
        <taxon>Bacillota</taxon>
        <taxon>Bacilli</taxon>
        <taxon>Bacillales</taxon>
        <taxon>Paenibacillaceae</taxon>
        <taxon>Paenibacillus</taxon>
    </lineage>
</organism>
<dbReference type="PRINTS" id="PR00038">
    <property type="entry name" value="HTHLUXR"/>
</dbReference>
<evidence type="ECO:0000259" key="6">
    <source>
        <dbReference type="PROSITE" id="PS50043"/>
    </source>
</evidence>
<protein>
    <submittedName>
        <fullName evidence="8">Response regulator transcription factor</fullName>
    </submittedName>
</protein>
<sequence length="159" mass="17677">NGIELAKQIISINPDATILIYTGFEFKNHFNLMIEAGIAGYILKTANKEQLVSAVRCALRGEVILPLSLVKQLRKVTVQPSECENGLDKLAISNKEYEILQKIAKGKGNKEIAEIMCMSQRSLEYSLTSLFQKLNVKSRIEAAMKAKEMGLLGTFDFGH</sequence>
<reference evidence="8 9" key="1">
    <citation type="submission" date="2022-05" db="EMBL/GenBank/DDBJ databases">
        <title>Genome Sequencing of Bee-Associated Microbes.</title>
        <authorList>
            <person name="Dunlap C."/>
        </authorList>
    </citation>
    <scope>NUCLEOTIDE SEQUENCE [LARGE SCALE GENOMIC DNA]</scope>
    <source>
        <strain evidence="8 9">NRRL B-14421</strain>
    </source>
</reference>